<dbReference type="Gene3D" id="3.30.450.40">
    <property type="match status" value="1"/>
</dbReference>
<feature type="domain" description="Histidine kinase" evidence="7">
    <location>
        <begin position="308"/>
        <end position="528"/>
    </location>
</feature>
<name>A0ABY7AU83_9ALTE</name>
<evidence type="ECO:0000313" key="9">
    <source>
        <dbReference type="EMBL" id="WAJ71929.1"/>
    </source>
</evidence>
<keyword evidence="10" id="KW-1185">Reference proteome</keyword>
<dbReference type="InterPro" id="IPR029016">
    <property type="entry name" value="GAF-like_dom_sf"/>
</dbReference>
<evidence type="ECO:0000256" key="3">
    <source>
        <dbReference type="ARBA" id="ARBA00022553"/>
    </source>
</evidence>
<dbReference type="SUPFAM" id="SSF47384">
    <property type="entry name" value="Homodimeric domain of signal transducing histidine kinase"/>
    <property type="match status" value="1"/>
</dbReference>
<feature type="modified residue" description="4-aspartylphosphate" evidence="6">
    <location>
        <position position="599"/>
    </location>
</feature>
<dbReference type="RefSeq" id="WP_268076649.1">
    <property type="nucleotide sequence ID" value="NZ_CP109966.1"/>
</dbReference>
<dbReference type="PROSITE" id="PS50110">
    <property type="entry name" value="RESPONSE_REGULATORY"/>
    <property type="match status" value="1"/>
</dbReference>
<keyword evidence="9" id="KW-0547">Nucleotide-binding</keyword>
<dbReference type="PRINTS" id="PR00344">
    <property type="entry name" value="BCTRLSENSOR"/>
</dbReference>
<dbReference type="SMART" id="SM00388">
    <property type="entry name" value="HisKA"/>
    <property type="match status" value="1"/>
</dbReference>
<evidence type="ECO:0000256" key="1">
    <source>
        <dbReference type="ARBA" id="ARBA00000085"/>
    </source>
</evidence>
<dbReference type="InterPro" id="IPR003594">
    <property type="entry name" value="HATPase_dom"/>
</dbReference>
<feature type="domain" description="Response regulatory" evidence="8">
    <location>
        <begin position="550"/>
        <end position="667"/>
    </location>
</feature>
<dbReference type="PANTHER" id="PTHR43047:SF72">
    <property type="entry name" value="OSMOSENSING HISTIDINE PROTEIN KINASE SLN1"/>
    <property type="match status" value="1"/>
</dbReference>
<evidence type="ECO:0000259" key="7">
    <source>
        <dbReference type="PROSITE" id="PS50109"/>
    </source>
</evidence>
<sequence>MSVLRTFHDIVTDQTLSFQNKAQSLLDFGLKVFDLDIGIISCIQNNIYTVDFVACHNNELAVGAQFPLDNTYCVHTLTAKKALAFHRAGKSTIATHPCYQNFKLESYIGAPININERTIGTVNFSSTEPSSPFSTEYIDYIELFAQWLGSEIARNNSIQQLEKNNQTLQKLEKAAQIGTWELELSSNSLYWSEQTKVIHEVSEQYEPKLDNALDFYTTSSTRNQIEQAVEIAVNSGEPWNLDLEITTAKNKQIWVSTQGNAEFENGQCIRLFGTVQNITDSIKMKHLLEAQKLEAEMMLSERSKLFSKISHELRTPLNGIIGMLNAAAYEQNKTQMQEKIKVALRSSDLLLCIINEVLDYSKITHGELTLEPSHFLLETIFTDLISLFTPLCQSKSSKLIADINIPKEIPAYFDSTRLNQIVSNLLSNAIKFTDKGEVTLTASARQVADNINLTFSVKDTGIGMTPETQNALFKPFSQGASLITQKYGGTGLGLSIVKELVGMMQGNVSVSSEFGVGSEFTVNLTIPLGKVNLTPEPSAELEDIDASSMNILVVDDNEINRIVMIACLQRFNVIPDSALDGEDAVERCKAKKYDLIFMDCIMPIMDGWQATQKIRADKLVPDSTIIAALTANTSESDKQACRQAGMNLFLTKPINVASVHDALCKTLNESPLKLTCS</sequence>
<dbReference type="SUPFAM" id="SSF55874">
    <property type="entry name" value="ATPase domain of HSP90 chaperone/DNA topoisomerase II/histidine kinase"/>
    <property type="match status" value="1"/>
</dbReference>
<dbReference type="InterPro" id="IPR036097">
    <property type="entry name" value="HisK_dim/P_sf"/>
</dbReference>
<dbReference type="InterPro" id="IPR003661">
    <property type="entry name" value="HisK_dim/P_dom"/>
</dbReference>
<accession>A0ABY7AU83</accession>
<keyword evidence="4" id="KW-0808">Transferase</keyword>
<gene>
    <name evidence="9" type="ORF">OLW01_14480</name>
</gene>
<dbReference type="CDD" id="cd00082">
    <property type="entry name" value="HisKA"/>
    <property type="match status" value="1"/>
</dbReference>
<dbReference type="Gene3D" id="3.30.450.20">
    <property type="entry name" value="PAS domain"/>
    <property type="match status" value="1"/>
</dbReference>
<dbReference type="PROSITE" id="PS50109">
    <property type="entry name" value="HIS_KIN"/>
    <property type="match status" value="1"/>
</dbReference>
<dbReference type="Pfam" id="PF00512">
    <property type="entry name" value="HisKA"/>
    <property type="match status" value="1"/>
</dbReference>
<dbReference type="InterPro" id="IPR036890">
    <property type="entry name" value="HATPase_C_sf"/>
</dbReference>
<organism evidence="9 10">
    <name type="scientific">Catenovulum adriaticum</name>
    <dbReference type="NCBI Taxonomy" id="2984846"/>
    <lineage>
        <taxon>Bacteria</taxon>
        <taxon>Pseudomonadati</taxon>
        <taxon>Pseudomonadota</taxon>
        <taxon>Gammaproteobacteria</taxon>
        <taxon>Alteromonadales</taxon>
        <taxon>Alteromonadaceae</taxon>
        <taxon>Catenovulum</taxon>
    </lineage>
</organism>
<dbReference type="EMBL" id="CP109966">
    <property type="protein sequence ID" value="WAJ71929.1"/>
    <property type="molecule type" value="Genomic_DNA"/>
</dbReference>
<dbReference type="InterPro" id="IPR004358">
    <property type="entry name" value="Sig_transdc_His_kin-like_C"/>
</dbReference>
<geneLocation type="plasmid" evidence="9 10">
    <name>pCadTS8_1</name>
</geneLocation>
<dbReference type="Pfam" id="PF01590">
    <property type="entry name" value="GAF"/>
    <property type="match status" value="1"/>
</dbReference>
<evidence type="ECO:0000256" key="2">
    <source>
        <dbReference type="ARBA" id="ARBA00012438"/>
    </source>
</evidence>
<dbReference type="InterPro" id="IPR035965">
    <property type="entry name" value="PAS-like_dom_sf"/>
</dbReference>
<dbReference type="InterPro" id="IPR005467">
    <property type="entry name" value="His_kinase_dom"/>
</dbReference>
<dbReference type="SMART" id="SM00387">
    <property type="entry name" value="HATPase_c"/>
    <property type="match status" value="1"/>
</dbReference>
<evidence type="ECO:0000256" key="4">
    <source>
        <dbReference type="ARBA" id="ARBA00022679"/>
    </source>
</evidence>
<dbReference type="Gene3D" id="1.10.287.130">
    <property type="match status" value="1"/>
</dbReference>
<dbReference type="Gene3D" id="3.30.565.10">
    <property type="entry name" value="Histidine kinase-like ATPase, C-terminal domain"/>
    <property type="match status" value="1"/>
</dbReference>
<dbReference type="InterPro" id="IPR003018">
    <property type="entry name" value="GAF"/>
</dbReference>
<dbReference type="Pfam" id="PF00072">
    <property type="entry name" value="Response_reg"/>
    <property type="match status" value="1"/>
</dbReference>
<dbReference type="Pfam" id="PF02518">
    <property type="entry name" value="HATPase_c"/>
    <property type="match status" value="1"/>
</dbReference>
<protein>
    <recommendedName>
        <fullName evidence="2">histidine kinase</fullName>
        <ecNumber evidence="2">2.7.13.3</ecNumber>
    </recommendedName>
</protein>
<evidence type="ECO:0000313" key="10">
    <source>
        <dbReference type="Proteomes" id="UP001163726"/>
    </source>
</evidence>
<keyword evidence="3 6" id="KW-0597">Phosphoprotein</keyword>
<dbReference type="Proteomes" id="UP001163726">
    <property type="component" value="Plasmid pCadTS8_1"/>
</dbReference>
<dbReference type="SUPFAM" id="SSF55785">
    <property type="entry name" value="PYP-like sensor domain (PAS domain)"/>
    <property type="match status" value="1"/>
</dbReference>
<proteinExistence type="predicted"/>
<dbReference type="SMART" id="SM00448">
    <property type="entry name" value="REC"/>
    <property type="match status" value="1"/>
</dbReference>
<keyword evidence="5" id="KW-0418">Kinase</keyword>
<dbReference type="Gene3D" id="3.40.50.2300">
    <property type="match status" value="1"/>
</dbReference>
<comment type="catalytic activity">
    <reaction evidence="1">
        <text>ATP + protein L-histidine = ADP + protein N-phospho-L-histidine.</text>
        <dbReference type="EC" id="2.7.13.3"/>
    </reaction>
</comment>
<dbReference type="PANTHER" id="PTHR43047">
    <property type="entry name" value="TWO-COMPONENT HISTIDINE PROTEIN KINASE"/>
    <property type="match status" value="1"/>
</dbReference>
<dbReference type="EC" id="2.7.13.3" evidence="2"/>
<keyword evidence="9" id="KW-0067">ATP-binding</keyword>
<evidence type="ECO:0000256" key="6">
    <source>
        <dbReference type="PROSITE-ProRule" id="PRU00169"/>
    </source>
</evidence>
<dbReference type="CDD" id="cd16922">
    <property type="entry name" value="HATPase_EvgS-ArcB-TorS-like"/>
    <property type="match status" value="1"/>
</dbReference>
<keyword evidence="9" id="KW-0614">Plasmid</keyword>
<dbReference type="InterPro" id="IPR001789">
    <property type="entry name" value="Sig_transdc_resp-reg_receiver"/>
</dbReference>
<dbReference type="InterPro" id="IPR011006">
    <property type="entry name" value="CheY-like_superfamily"/>
</dbReference>
<evidence type="ECO:0000256" key="5">
    <source>
        <dbReference type="ARBA" id="ARBA00022777"/>
    </source>
</evidence>
<dbReference type="SUPFAM" id="SSF52172">
    <property type="entry name" value="CheY-like"/>
    <property type="match status" value="1"/>
</dbReference>
<dbReference type="SUPFAM" id="SSF55781">
    <property type="entry name" value="GAF domain-like"/>
    <property type="match status" value="1"/>
</dbReference>
<evidence type="ECO:0000259" key="8">
    <source>
        <dbReference type="PROSITE" id="PS50110"/>
    </source>
</evidence>
<dbReference type="GO" id="GO:0005524">
    <property type="term" value="F:ATP binding"/>
    <property type="evidence" value="ECO:0007669"/>
    <property type="project" value="UniProtKB-KW"/>
</dbReference>
<dbReference type="CDD" id="cd17546">
    <property type="entry name" value="REC_hyHK_CKI1_RcsC-like"/>
    <property type="match status" value="1"/>
</dbReference>
<reference evidence="9" key="1">
    <citation type="submission" date="2022-10" db="EMBL/GenBank/DDBJ databases">
        <title>Catenovulum adriacola sp. nov. isolated in the Harbour of Susak.</title>
        <authorList>
            <person name="Schoch T."/>
            <person name="Reich S.J."/>
            <person name="Stoeferle S."/>
            <person name="Flaiz M."/>
            <person name="Kazda M."/>
            <person name="Riedel C.U."/>
            <person name="Duerre P."/>
        </authorList>
    </citation>
    <scope>NUCLEOTIDE SEQUENCE</scope>
    <source>
        <strain evidence="9">TS8</strain>
        <plasmid evidence="9">pCadTS8_1</plasmid>
    </source>
</reference>